<proteinExistence type="predicted"/>
<evidence type="ECO:0000313" key="2">
    <source>
        <dbReference type="Proteomes" id="UP000292362"/>
    </source>
</evidence>
<gene>
    <name evidence="1" type="ORF">CWI37_0179p0030</name>
</gene>
<comment type="caution">
    <text evidence="1">The sequence shown here is derived from an EMBL/GenBank/DDBJ whole genome shotgun (WGS) entry which is preliminary data.</text>
</comment>
<dbReference type="Proteomes" id="UP000292362">
    <property type="component" value="Unassembled WGS sequence"/>
</dbReference>
<name>A0A4Q9L8V7_9MICR</name>
<protein>
    <submittedName>
        <fullName evidence="1">Uncharacterized protein</fullName>
    </submittedName>
</protein>
<organism evidence="1 2">
    <name type="scientific">Hamiltosporidium tvaerminnensis</name>
    <dbReference type="NCBI Taxonomy" id="1176355"/>
    <lineage>
        <taxon>Eukaryota</taxon>
        <taxon>Fungi</taxon>
        <taxon>Fungi incertae sedis</taxon>
        <taxon>Microsporidia</taxon>
        <taxon>Dubosqiidae</taxon>
        <taxon>Hamiltosporidium</taxon>
    </lineage>
</organism>
<evidence type="ECO:0000313" key="1">
    <source>
        <dbReference type="EMBL" id="TBU04138.1"/>
    </source>
</evidence>
<dbReference type="VEuPathDB" id="MicrosporidiaDB:CWI37_0179p0030"/>
<reference evidence="1 2" key="1">
    <citation type="submission" date="2017-12" db="EMBL/GenBank/DDBJ databases">
        <authorList>
            <person name="Pombert J.-F."/>
            <person name="Haag K.L."/>
            <person name="Ebert D."/>
        </authorList>
    </citation>
    <scope>NUCLEOTIDE SEQUENCE [LARGE SCALE GENOMIC DNA]</scope>
    <source>
        <strain evidence="1">FI-OER-3-3</strain>
    </source>
</reference>
<accession>A0A4Q9L8V7</accession>
<dbReference type="AlphaFoldDB" id="A0A4Q9L8V7"/>
<dbReference type="EMBL" id="PITJ01000179">
    <property type="protein sequence ID" value="TBU04138.1"/>
    <property type="molecule type" value="Genomic_DNA"/>
</dbReference>
<sequence>MINLWAFCIFSRINSSEPAHQNNILSIKIEDNLTNYTFNSELSAQDQRYSNNVFVKEESTIELHKEAADNDHDDTCDIKQETIAASFSTNDLLAKNSNNFNKTGSRIKKSYFKKNPHYTYGSHKRNKLYRSYPKNYDTGRSSVSSTRCDSYDCERLEALKINKLEPCCWDRYSDEQDDGFKKRKIPANLSNAEVEDKSTLIRSYSDFMEDINSSPFKKRTRMSKSQPESTKKTLKLKLGPPPTGYFKEMINTKRRSYAVFSDSKEDLCYTDIQTFISGDFYIDANRIHKDPTPFINLIDSVAEKEKNFWDKFEKYDILCHLSGNMLECIEKVNLCDDDSPLFVYYSGLIHFKHFIRNIIAHNINLVKNSCLWTLLLKYVQFLSIIPIKNEHRNTSVKTCYSKYQDYDMYGGNKNIFHDMVRQYESFDTIARHIFLKTEIFAESIYMLDFIKKSLRFCNKNSHIIFDKYIGFSRVISDCILRIYPDEIIIFLRQIQKQSFFDLNCKEYFRALSSFLRNMCSSSTSNDYKDICEFKIFYKKIILAYIDFLKYDAPQSESFYDEDGALRKSVSDVKIYFESSDIEKIASNCVDLTRMMKFSEALCVIFNHYIKVGLNDQAYSDVYINMSALLCKKRMENIYTNSEIDDEKQHCDN</sequence>